<proteinExistence type="predicted"/>
<feature type="compositionally biased region" description="Acidic residues" evidence="1">
    <location>
        <begin position="405"/>
        <end position="418"/>
    </location>
</feature>
<dbReference type="AlphaFoldDB" id="A0A067R5Q5"/>
<dbReference type="OMA" id="HHEASAI"/>
<feature type="region of interest" description="Disordered" evidence="1">
    <location>
        <begin position="67"/>
        <end position="425"/>
    </location>
</feature>
<reference evidence="4 5" key="1">
    <citation type="journal article" date="2014" name="Nat. Commun.">
        <title>Molecular traces of alternative social organization in a termite genome.</title>
        <authorList>
            <person name="Terrapon N."/>
            <person name="Li C."/>
            <person name="Robertson H.M."/>
            <person name="Ji L."/>
            <person name="Meng X."/>
            <person name="Booth W."/>
            <person name="Chen Z."/>
            <person name="Childers C.P."/>
            <person name="Glastad K.M."/>
            <person name="Gokhale K."/>
            <person name="Gowin J."/>
            <person name="Gronenberg W."/>
            <person name="Hermansen R.A."/>
            <person name="Hu H."/>
            <person name="Hunt B.G."/>
            <person name="Huylmans A.K."/>
            <person name="Khalil S.M."/>
            <person name="Mitchell R.D."/>
            <person name="Munoz-Torres M.C."/>
            <person name="Mustard J.A."/>
            <person name="Pan H."/>
            <person name="Reese J.T."/>
            <person name="Scharf M.E."/>
            <person name="Sun F."/>
            <person name="Vogel H."/>
            <person name="Xiao J."/>
            <person name="Yang W."/>
            <person name="Yang Z."/>
            <person name="Yang Z."/>
            <person name="Zhou J."/>
            <person name="Zhu J."/>
            <person name="Brent C.S."/>
            <person name="Elsik C.G."/>
            <person name="Goodisman M.A."/>
            <person name="Liberles D.A."/>
            <person name="Roe R.M."/>
            <person name="Vargo E.L."/>
            <person name="Vilcinskas A."/>
            <person name="Wang J."/>
            <person name="Bornberg-Bauer E."/>
            <person name="Korb J."/>
            <person name="Zhang G."/>
            <person name="Liebig J."/>
        </authorList>
    </citation>
    <scope>NUCLEOTIDE SEQUENCE [LARGE SCALE GENOMIC DNA]</scope>
    <source>
        <tissue evidence="4">Whole organism</tissue>
    </source>
</reference>
<dbReference type="STRING" id="136037.A0A067R5Q5"/>
<evidence type="ECO:0000256" key="3">
    <source>
        <dbReference type="SAM" id="SignalP"/>
    </source>
</evidence>
<feature type="chain" id="PRO_5001644784" evidence="3">
    <location>
        <begin position="27"/>
        <end position="1011"/>
    </location>
</feature>
<feature type="compositionally biased region" description="Basic and acidic residues" evidence="1">
    <location>
        <begin position="273"/>
        <end position="305"/>
    </location>
</feature>
<feature type="compositionally biased region" description="Basic and acidic residues" evidence="1">
    <location>
        <begin position="196"/>
        <end position="205"/>
    </location>
</feature>
<keyword evidence="5" id="KW-1185">Reference proteome</keyword>
<feature type="compositionally biased region" description="Basic and acidic residues" evidence="1">
    <location>
        <begin position="618"/>
        <end position="663"/>
    </location>
</feature>
<protein>
    <submittedName>
        <fullName evidence="4">Uncharacterized protein</fullName>
    </submittedName>
</protein>
<keyword evidence="3" id="KW-0732">Signal</keyword>
<organism evidence="4 5">
    <name type="scientific">Zootermopsis nevadensis</name>
    <name type="common">Dampwood termite</name>
    <dbReference type="NCBI Taxonomy" id="136037"/>
    <lineage>
        <taxon>Eukaryota</taxon>
        <taxon>Metazoa</taxon>
        <taxon>Ecdysozoa</taxon>
        <taxon>Arthropoda</taxon>
        <taxon>Hexapoda</taxon>
        <taxon>Insecta</taxon>
        <taxon>Pterygota</taxon>
        <taxon>Neoptera</taxon>
        <taxon>Polyneoptera</taxon>
        <taxon>Dictyoptera</taxon>
        <taxon>Blattodea</taxon>
        <taxon>Blattoidea</taxon>
        <taxon>Termitoidae</taxon>
        <taxon>Termopsidae</taxon>
        <taxon>Zootermopsis</taxon>
    </lineage>
</organism>
<feature type="compositionally biased region" description="Basic and acidic residues" evidence="1">
    <location>
        <begin position="88"/>
        <end position="102"/>
    </location>
</feature>
<feature type="region of interest" description="Disordered" evidence="1">
    <location>
        <begin position="618"/>
        <end position="714"/>
    </location>
</feature>
<feature type="region of interest" description="Disordered" evidence="1">
    <location>
        <begin position="935"/>
        <end position="977"/>
    </location>
</feature>
<feature type="compositionally biased region" description="Polar residues" evidence="1">
    <location>
        <begin position="693"/>
        <end position="714"/>
    </location>
</feature>
<evidence type="ECO:0000256" key="1">
    <source>
        <dbReference type="SAM" id="MobiDB-lite"/>
    </source>
</evidence>
<feature type="region of interest" description="Disordered" evidence="1">
    <location>
        <begin position="453"/>
        <end position="597"/>
    </location>
</feature>
<accession>A0A067R5Q5</accession>
<feature type="compositionally biased region" description="Basic and acidic residues" evidence="1">
    <location>
        <begin position="484"/>
        <end position="501"/>
    </location>
</feature>
<feature type="compositionally biased region" description="Basic and acidic residues" evidence="1">
    <location>
        <begin position="578"/>
        <end position="592"/>
    </location>
</feature>
<keyword evidence="2" id="KW-0472">Membrane</keyword>
<feature type="compositionally biased region" description="Basic and acidic residues" evidence="1">
    <location>
        <begin position="683"/>
        <end position="692"/>
    </location>
</feature>
<feature type="compositionally biased region" description="Polar residues" evidence="1">
    <location>
        <begin position="512"/>
        <end position="524"/>
    </location>
</feature>
<sequence>MADFQWAMVLLVCYLVGLFDNKPITAAPVDNSQPSQQTDMTNSTLVHMENDVVNSENEMDIHTEENYDGEDSVEGEGNVSSQKVQGDGNEKESESSANEHLKISSVPYENKDSSKSQDTSTLNEEDKEEESNKSSDDEEEADYAYDESFSSETDSENSPSLPNNSSKNGHDVILESGGGIHSDSSQLNSLPLPGSEKADDIEIYKSSEFTEAPDSEFLSGTYDNKELPLSENKIASSEKDDRDGDTVPEYHAHNESDSVEHSGEEEPVTLHVNHKEASLSHEEFSTEHERHTSYEVDRDASHDIEEGTDVSHGSEEDYGESHDSEKDTHKSNDLKEDPVTAHDSEEGTHKSDDSEEGTHKSDDSEEGTHKSDDSEEGTHKSDDSEEGTHKSDDSKEDPVAAHDNESEEEVTEANEEETTEKTETFHKDFSLNVSYEMANAALVYGSALQHVNETELEDQNSEVKDETEISSTLSPSGIRASRIHLPESDDVKYNNDNKDDVDGIYPAKTDNSELSEGAGNSTERMSAWKDDGDNDGSVIMDNVSDTDASDKPVLWDEESDVTRGQNLNMEGSGDLEESTTKSDTEIKTERVHPGARSFRPLSAVQLFDDITSTEETRVLETTEISHKHDDIEDKGRTDAPKVDIPENHDKKEDSDSERIDKNILTKSAPGSENNTLVSGPQLQKDKIRDKDNGNSINEPNFGSQPHDSEEPQTSTGSYIVLGVIMGVIVILLGYSVVKSRQRNAQEVKNDDLETEMADIKKTLLPGKEFNGSIYPKAHPEADESNSKLLGDKGGNAEIEETHEVEAGINENGVLNQKELEETHEVEAGINENGVLNQKELEENHEVEAGINENGVLNQKELEETHEVEAGINENGVLNQKELEENHDSHNKQGNDFSKLESQLEPLNVSNNPFKSQSQDSSNCLPEAVIPKEYGESVAQSADQSVKNPFHQNPCNSGNGNSDGLSAVHGRAQENQSTPLYSASPVRVVVRHVTTTPVFINKQPNIVTYIRR</sequence>
<gene>
    <name evidence="4" type="ORF">L798_12578</name>
</gene>
<keyword evidence="2" id="KW-1133">Transmembrane helix</keyword>
<keyword evidence="2" id="KW-0812">Transmembrane</keyword>
<feature type="compositionally biased region" description="Polar residues" evidence="1">
    <location>
        <begin position="937"/>
        <end position="963"/>
    </location>
</feature>
<dbReference type="InParanoid" id="A0A067R5Q5"/>
<feature type="transmembrane region" description="Helical" evidence="2">
    <location>
        <begin position="718"/>
        <end position="737"/>
    </location>
</feature>
<feature type="signal peptide" evidence="3">
    <location>
        <begin position="1"/>
        <end position="26"/>
    </location>
</feature>
<dbReference type="EMBL" id="KK852945">
    <property type="protein sequence ID" value="KDR13469.1"/>
    <property type="molecule type" value="Genomic_DNA"/>
</dbReference>
<feature type="compositionally biased region" description="Polar residues" evidence="1">
    <location>
        <begin position="664"/>
        <end position="681"/>
    </location>
</feature>
<evidence type="ECO:0000313" key="4">
    <source>
        <dbReference type="EMBL" id="KDR13469.1"/>
    </source>
</evidence>
<name>A0A067R5Q5_ZOONE</name>
<evidence type="ECO:0000256" key="2">
    <source>
        <dbReference type="SAM" id="Phobius"/>
    </source>
</evidence>
<feature type="compositionally biased region" description="Low complexity" evidence="1">
    <location>
        <begin position="156"/>
        <end position="167"/>
    </location>
</feature>
<feature type="compositionally biased region" description="Basic and acidic residues" evidence="1">
    <location>
        <begin position="236"/>
        <end position="264"/>
    </location>
</feature>
<dbReference type="Proteomes" id="UP000027135">
    <property type="component" value="Unassembled WGS sequence"/>
</dbReference>
<feature type="compositionally biased region" description="Basic and acidic residues" evidence="1">
    <location>
        <begin position="312"/>
        <end position="404"/>
    </location>
</feature>
<evidence type="ECO:0000313" key="5">
    <source>
        <dbReference type="Proteomes" id="UP000027135"/>
    </source>
</evidence>
<feature type="compositionally biased region" description="Acidic residues" evidence="1">
    <location>
        <begin position="136"/>
        <end position="145"/>
    </location>
</feature>